<dbReference type="CDD" id="cd09137">
    <property type="entry name" value="PLDc_PGS1_euk_2"/>
    <property type="match status" value="1"/>
</dbReference>
<evidence type="ECO:0000256" key="7">
    <source>
        <dbReference type="RuleBase" id="RU365024"/>
    </source>
</evidence>
<dbReference type="HOGENOM" id="CLU_030471_1_0_1"/>
<dbReference type="GO" id="GO:0005739">
    <property type="term" value="C:mitochondrion"/>
    <property type="evidence" value="ECO:0007669"/>
    <property type="project" value="UniProtKB-SubCell"/>
</dbReference>
<keyword evidence="2 7" id="KW-0808">Transferase</keyword>
<dbReference type="Proteomes" id="UP000016930">
    <property type="component" value="Unassembled WGS sequence"/>
</dbReference>
<keyword evidence="4 7" id="KW-0443">Lipid metabolism</keyword>
<comment type="pathway">
    <text evidence="7">Phospholipid metabolism; phosphatidylglycerol biosynthesis; phosphatidylglycerol from CDP-diacylglycerol: step 1/2.</text>
</comment>
<dbReference type="InterPro" id="IPR016270">
    <property type="entry name" value="PGS1"/>
</dbReference>
<evidence type="ECO:0000256" key="1">
    <source>
        <dbReference type="ARBA" id="ARBA00022516"/>
    </source>
</evidence>
<dbReference type="PANTHER" id="PTHR12586:SF1">
    <property type="entry name" value="CDP-DIACYLGLYCEROL--GLYCEROL-3-PHOSPHATE 3-PHOSPHATIDYLTRANSFERASE, MITOCHONDRIAL"/>
    <property type="match status" value="1"/>
</dbReference>
<reference evidence="8 9" key="1">
    <citation type="journal article" date="2012" name="Proc. Natl. Acad. Sci. U.S.A.">
        <title>Comparative genomics of Ceriporiopsis subvermispora and Phanerochaete chrysosporium provide insight into selective ligninolysis.</title>
        <authorList>
            <person name="Fernandez-Fueyo E."/>
            <person name="Ruiz-Duenas F.J."/>
            <person name="Ferreira P."/>
            <person name="Floudas D."/>
            <person name="Hibbett D.S."/>
            <person name="Canessa P."/>
            <person name="Larrondo L.F."/>
            <person name="James T.Y."/>
            <person name="Seelenfreund D."/>
            <person name="Lobos S."/>
            <person name="Polanco R."/>
            <person name="Tello M."/>
            <person name="Honda Y."/>
            <person name="Watanabe T."/>
            <person name="Watanabe T."/>
            <person name="Ryu J.S."/>
            <person name="Kubicek C.P."/>
            <person name="Schmoll M."/>
            <person name="Gaskell J."/>
            <person name="Hammel K.E."/>
            <person name="St John F.J."/>
            <person name="Vanden Wymelenberg A."/>
            <person name="Sabat G."/>
            <person name="Splinter BonDurant S."/>
            <person name="Syed K."/>
            <person name="Yadav J.S."/>
            <person name="Doddapaneni H."/>
            <person name="Subramanian V."/>
            <person name="Lavin J.L."/>
            <person name="Oguiza J.A."/>
            <person name="Perez G."/>
            <person name="Pisabarro A.G."/>
            <person name="Ramirez L."/>
            <person name="Santoyo F."/>
            <person name="Master E."/>
            <person name="Coutinho P.M."/>
            <person name="Henrissat B."/>
            <person name="Lombard V."/>
            <person name="Magnuson J.K."/>
            <person name="Kuees U."/>
            <person name="Hori C."/>
            <person name="Igarashi K."/>
            <person name="Samejima M."/>
            <person name="Held B.W."/>
            <person name="Barry K.W."/>
            <person name="LaButti K.M."/>
            <person name="Lapidus A."/>
            <person name="Lindquist E.A."/>
            <person name="Lucas S.M."/>
            <person name="Riley R."/>
            <person name="Salamov A.A."/>
            <person name="Hoffmeister D."/>
            <person name="Schwenk D."/>
            <person name="Hadar Y."/>
            <person name="Yarden O."/>
            <person name="de Vries R.P."/>
            <person name="Wiebenga A."/>
            <person name="Stenlid J."/>
            <person name="Eastwood D."/>
            <person name="Grigoriev I.V."/>
            <person name="Berka R.M."/>
            <person name="Blanchette R.A."/>
            <person name="Kersten P."/>
            <person name="Martinez A.T."/>
            <person name="Vicuna R."/>
            <person name="Cullen D."/>
        </authorList>
    </citation>
    <scope>NUCLEOTIDE SEQUENCE [LARGE SCALE GENOMIC DNA]</scope>
    <source>
        <strain evidence="8 9">B</strain>
    </source>
</reference>
<keyword evidence="9" id="KW-1185">Reference proteome</keyword>
<keyword evidence="7" id="KW-0547">Nucleotide-binding</keyword>
<comment type="catalytic activity">
    <reaction evidence="7">
        <text>a CDP-1,2-diacyl-sn-glycerol + sn-glycerol 3-phosphate = a 1,2-diacyl-sn-glycero-3-phospho-(1'-sn-glycero-3'-phosphate) + CMP + H(+)</text>
        <dbReference type="Rhea" id="RHEA:12593"/>
        <dbReference type="ChEBI" id="CHEBI:15378"/>
        <dbReference type="ChEBI" id="CHEBI:57597"/>
        <dbReference type="ChEBI" id="CHEBI:58332"/>
        <dbReference type="ChEBI" id="CHEBI:60110"/>
        <dbReference type="ChEBI" id="CHEBI:60377"/>
        <dbReference type="EC" id="2.7.8.5"/>
    </reaction>
</comment>
<keyword evidence="5 7" id="KW-0594">Phospholipid biosynthesis</keyword>
<dbReference type="PANTHER" id="PTHR12586">
    <property type="entry name" value="CDP-DIACYLGLYCEROL--SERINE O-PHOSPHATIDYLTRANSFERASE"/>
    <property type="match status" value="1"/>
</dbReference>
<dbReference type="PIRSF" id="PIRSF000850">
    <property type="entry name" value="Phospholipase_D_PSS"/>
    <property type="match status" value="1"/>
</dbReference>
<comment type="subcellular location">
    <subcellularLocation>
        <location evidence="7">Mitochondrion</location>
    </subcellularLocation>
</comment>
<dbReference type="STRING" id="914234.M2RI37"/>
<gene>
    <name evidence="8" type="ORF">CERSUDRAFT_134754</name>
</gene>
<dbReference type="EMBL" id="KB445795">
    <property type="protein sequence ID" value="EMD38152.1"/>
    <property type="molecule type" value="Genomic_DNA"/>
</dbReference>
<keyword evidence="7" id="KW-0496">Mitochondrion</keyword>
<dbReference type="AlphaFoldDB" id="M2RI37"/>
<accession>M2RI37</accession>
<evidence type="ECO:0000313" key="8">
    <source>
        <dbReference type="EMBL" id="EMD38152.1"/>
    </source>
</evidence>
<dbReference type="SUPFAM" id="SSF56024">
    <property type="entry name" value="Phospholipase D/nuclease"/>
    <property type="match status" value="2"/>
</dbReference>
<organism evidence="8 9">
    <name type="scientific">Ceriporiopsis subvermispora (strain B)</name>
    <name type="common">White-rot fungus</name>
    <name type="synonym">Gelatoporia subvermispora</name>
    <dbReference type="NCBI Taxonomy" id="914234"/>
    <lineage>
        <taxon>Eukaryota</taxon>
        <taxon>Fungi</taxon>
        <taxon>Dikarya</taxon>
        <taxon>Basidiomycota</taxon>
        <taxon>Agaricomycotina</taxon>
        <taxon>Agaricomycetes</taxon>
        <taxon>Polyporales</taxon>
        <taxon>Gelatoporiaceae</taxon>
        <taxon>Gelatoporia</taxon>
    </lineage>
</organism>
<sequence>MSSSDVQILHEPKDFYQCLLNTVRHAQRRLFISSLYIGSEDIELIDTMHASLRRNPDLQVHIHLDYNRSTRPEPRSTAHLLLPLLRDFPDRVHVYLFRSPKLKGLLAKLVPPRFNEGWGTWHPKIYGADDDVLISGANLNTSYFSNRQDRYIHLTAQPQLAQYCCKFLEAASTFSYSLLPGSSAEEDYTLQWRDECSHPHHIEAKAAEALRILHASYMDSATASEHGASFHDEESVKQDAPDVIVLPVIQAGQFNIREEEECLDLLFTELRKHATPRGAKLDTYDGPLVDLTSGYFGLHKPYQNLVLRSRVACRILAASPEANGFLGSRGISGRIPEGYTFLEQRFMKAVRAAGLEWSPTDRDAVPSETGIQLGEWEKEGWTYHAKGIWLRPTTTSDPVLTLFGSTNLNSRSSNLDTELSFIMLTSSPALRARLGEEVDHLRAHAQPWRGRERRVRPGTKALVCAVGGML</sequence>
<evidence type="ECO:0000256" key="4">
    <source>
        <dbReference type="ARBA" id="ARBA00023098"/>
    </source>
</evidence>
<dbReference type="Gene3D" id="3.30.870.10">
    <property type="entry name" value="Endonuclease Chain A"/>
    <property type="match status" value="2"/>
</dbReference>
<dbReference type="GO" id="GO:0005524">
    <property type="term" value="F:ATP binding"/>
    <property type="evidence" value="ECO:0007669"/>
    <property type="project" value="UniProtKB-KW"/>
</dbReference>
<dbReference type="CDD" id="cd09135">
    <property type="entry name" value="PLDc_PGS1_euk_1"/>
    <property type="match status" value="1"/>
</dbReference>
<evidence type="ECO:0000256" key="2">
    <source>
        <dbReference type="ARBA" id="ARBA00022679"/>
    </source>
</evidence>
<keyword evidence="6 7" id="KW-1208">Phospholipid metabolism</keyword>
<dbReference type="GO" id="GO:0032049">
    <property type="term" value="P:cardiolipin biosynthetic process"/>
    <property type="evidence" value="ECO:0007669"/>
    <property type="project" value="InterPro"/>
</dbReference>
<comment type="function">
    <text evidence="7">Functions in the biosynthesis of the anionic phospholipids phosphatidylglycerol and cardiolipin.</text>
</comment>
<dbReference type="EC" id="2.7.8.5" evidence="7"/>
<keyword evidence="3" id="KW-0677">Repeat</keyword>
<evidence type="ECO:0000313" key="9">
    <source>
        <dbReference type="Proteomes" id="UP000016930"/>
    </source>
</evidence>
<evidence type="ECO:0000256" key="3">
    <source>
        <dbReference type="ARBA" id="ARBA00022737"/>
    </source>
</evidence>
<dbReference type="GO" id="GO:0008444">
    <property type="term" value="F:CDP-diacylglycerol-glycerol-3-phosphate 3-phosphatidyltransferase activity"/>
    <property type="evidence" value="ECO:0007669"/>
    <property type="project" value="UniProtKB-EC"/>
</dbReference>
<evidence type="ECO:0000256" key="6">
    <source>
        <dbReference type="ARBA" id="ARBA00023264"/>
    </source>
</evidence>
<dbReference type="OrthoDB" id="10250191at2759"/>
<evidence type="ECO:0000256" key="5">
    <source>
        <dbReference type="ARBA" id="ARBA00023209"/>
    </source>
</evidence>
<keyword evidence="1 7" id="KW-0444">Lipid biosynthesis</keyword>
<proteinExistence type="inferred from homology"/>
<dbReference type="UniPathway" id="UPA00084">
    <property type="reaction ID" value="UER00503"/>
</dbReference>
<protein>
    <recommendedName>
        <fullName evidence="7">CDP-diacylglycerol--glycerol-3-phosphate 3-phosphatidyltransferase</fullName>
        <ecNumber evidence="7">2.7.8.5</ecNumber>
    </recommendedName>
</protein>
<keyword evidence="7" id="KW-0067">ATP-binding</keyword>
<comment type="similarity">
    <text evidence="7">Belongs to the CDP-alcohol phosphatidyltransferase class-II family.</text>
</comment>
<name>M2RI37_CERS8</name>